<evidence type="ECO:0000256" key="10">
    <source>
        <dbReference type="RuleBase" id="RU000417"/>
    </source>
</evidence>
<evidence type="ECO:0000259" key="13">
    <source>
        <dbReference type="PROSITE" id="PS51038"/>
    </source>
</evidence>
<feature type="region of interest" description="Disordered" evidence="11">
    <location>
        <begin position="1"/>
        <end position="66"/>
    </location>
</feature>
<dbReference type="EC" id="2.1.1.37" evidence="10"/>
<dbReference type="Pfam" id="PF01426">
    <property type="entry name" value="BAH"/>
    <property type="match status" value="1"/>
</dbReference>
<dbReference type="PROSITE" id="PS51038">
    <property type="entry name" value="BAH"/>
    <property type="match status" value="1"/>
</dbReference>
<dbReference type="GO" id="GO:0003682">
    <property type="term" value="F:chromatin binding"/>
    <property type="evidence" value="ECO:0007669"/>
    <property type="project" value="InterPro"/>
</dbReference>
<dbReference type="InterPro" id="IPR000953">
    <property type="entry name" value="Chromo/chromo_shadow_dom"/>
</dbReference>
<dbReference type="eggNOG" id="ENOG502QT36">
    <property type="taxonomic scope" value="Eukaryota"/>
</dbReference>
<dbReference type="Pfam" id="PF00385">
    <property type="entry name" value="Chromo"/>
    <property type="match status" value="1"/>
</dbReference>
<dbReference type="GO" id="GO:0044027">
    <property type="term" value="P:negative regulation of gene expression via chromosomal CpG island methylation"/>
    <property type="evidence" value="ECO:0000318"/>
    <property type="project" value="GO_Central"/>
</dbReference>
<evidence type="ECO:0000256" key="9">
    <source>
        <dbReference type="RuleBase" id="RU000416"/>
    </source>
</evidence>
<dbReference type="GO" id="GO:0003886">
    <property type="term" value="F:DNA (cytosine-5-)-methyltransferase activity"/>
    <property type="evidence" value="ECO:0000318"/>
    <property type="project" value="GO_Central"/>
</dbReference>
<dbReference type="NCBIfam" id="TIGR00675">
    <property type="entry name" value="dcm"/>
    <property type="match status" value="1"/>
</dbReference>
<feature type="active site" evidence="8">
    <location>
        <position position="838"/>
    </location>
</feature>
<evidence type="ECO:0000256" key="4">
    <source>
        <dbReference type="ARBA" id="ARBA00022691"/>
    </source>
</evidence>
<evidence type="ECO:0000259" key="12">
    <source>
        <dbReference type="PROSITE" id="PS50013"/>
    </source>
</evidence>
<proteinExistence type="inferred from homology"/>
<dbReference type="SUPFAM" id="SSF54160">
    <property type="entry name" value="Chromo domain-like"/>
    <property type="match status" value="1"/>
</dbReference>
<dbReference type="PROSITE" id="PS51679">
    <property type="entry name" value="SAM_MT_C5"/>
    <property type="match status" value="1"/>
</dbReference>
<name>A0A059CJ59_EUCGR</name>
<organism evidence="14">
    <name type="scientific">Eucalyptus grandis</name>
    <name type="common">Flooded gum</name>
    <dbReference type="NCBI Taxonomy" id="71139"/>
    <lineage>
        <taxon>Eukaryota</taxon>
        <taxon>Viridiplantae</taxon>
        <taxon>Streptophyta</taxon>
        <taxon>Embryophyta</taxon>
        <taxon>Tracheophyta</taxon>
        <taxon>Spermatophyta</taxon>
        <taxon>Magnoliopsida</taxon>
        <taxon>eudicotyledons</taxon>
        <taxon>Gunneridae</taxon>
        <taxon>Pentapetalae</taxon>
        <taxon>rosids</taxon>
        <taxon>malvids</taxon>
        <taxon>Myrtales</taxon>
        <taxon>Myrtaceae</taxon>
        <taxon>Myrtoideae</taxon>
        <taxon>Eucalypteae</taxon>
        <taxon>Eucalyptus</taxon>
    </lineage>
</organism>
<dbReference type="InterPro" id="IPR001025">
    <property type="entry name" value="BAH_dom"/>
</dbReference>
<evidence type="ECO:0000313" key="14">
    <source>
        <dbReference type="EMBL" id="KCW78468.1"/>
    </source>
</evidence>
<evidence type="ECO:0000256" key="2">
    <source>
        <dbReference type="ARBA" id="ARBA00022603"/>
    </source>
</evidence>
<dbReference type="SMART" id="SM00439">
    <property type="entry name" value="BAH"/>
    <property type="match status" value="1"/>
</dbReference>
<dbReference type="OMA" id="NCRETIK"/>
<dbReference type="OrthoDB" id="5376140at2759"/>
<comment type="catalytic activity">
    <reaction evidence="7 10">
        <text>a 2'-deoxycytidine in DNA + S-adenosyl-L-methionine = a 5-methyl-2'-deoxycytidine in DNA + S-adenosyl-L-homocysteine + H(+)</text>
        <dbReference type="Rhea" id="RHEA:13681"/>
        <dbReference type="Rhea" id="RHEA-COMP:11369"/>
        <dbReference type="Rhea" id="RHEA-COMP:11370"/>
        <dbReference type="ChEBI" id="CHEBI:15378"/>
        <dbReference type="ChEBI" id="CHEBI:57856"/>
        <dbReference type="ChEBI" id="CHEBI:59789"/>
        <dbReference type="ChEBI" id="CHEBI:85452"/>
        <dbReference type="ChEBI" id="CHEBI:85454"/>
        <dbReference type="EC" id="2.1.1.37"/>
    </reaction>
</comment>
<keyword evidence="2 8" id="KW-0489">Methyltransferase</keyword>
<evidence type="ECO:0000256" key="11">
    <source>
        <dbReference type="SAM" id="MobiDB-lite"/>
    </source>
</evidence>
<dbReference type="Pfam" id="PF00145">
    <property type="entry name" value="DNA_methylase"/>
    <property type="match status" value="1"/>
</dbReference>
<dbReference type="SUPFAM" id="SSF53335">
    <property type="entry name" value="S-adenosyl-L-methionine-dependent methyltransferases"/>
    <property type="match status" value="1"/>
</dbReference>
<sequence length="1233" mass="137967">MRPPPRTSKRGSTAGSPSPRARLHSPPLGHPAPPLVLRPPLRRSPRFSPLPGPPRSGPRSRRELSSRLAKHVVAALSLRRSPRLGSGMQGAEKSGTRLATGSCLARCLRRSPRLGYAVTGAESDNVATVSPALGDPSSESGPRVAGSGARKRRAPDSAEMPLRSSSSARTNDGSRKRNAALISAKCQGSAGQSSFDDMGKLFINVDSSDVRIFRRSPRLSSNAPMPLMHYPELGGRSIHFKNLLSSPKDGLKSLLSKCCNLKSKVIISKVQRLSLPWHKGEEKSRMHIMPQDPRNMDNLLLRRSPRFVLATPDDNSKNSLRNFNKSVMNGKQSWGPGKLPSLPIGNNVEVKDVSSGKSEKEPFKDYMSSLTNPDMRGLDESYLKQSPADYALPKKSEHDGSFCSPTTLLEAASEQTLSEAKFSTSLVIKSNKPKATFFVGDAIPENEAKKWWKWRYDMKSQTLEGGKKSLESDDEDEIITNVKCHYRQAEVNGCIFEIGDCAYLRGDKGKKHVGRILEFFRTTDEEDYIRVRWFYRAEDTVMQNQSSFHDKKRLFYSAVENDNPVDCILSKVKVARLNPKVGVKSTHIRSDFYYDMEYSLEYSTFRTLISDGLTNGNDSPSCNSLNGSASSDIGTTSENMLRSGTQKEELTLLDLYSGCGGMSTGLHLGAKLSRTDLVTRWALDCDKSACESFKLNHPETKIRNEGAEEFLKLLKEWEKLCKQFAVKSVEGLHGLRKNNCRVTRSRGSPADVADTPKDEHEVSSLVDICYGDPNEIGKPGLHFKVHWKGYSSKEDTWEPIEGLRNCGEAMQNFVRKGFKSKILPLPGDADIICGGPPCQGISGYNRYRNVEAPLDDTRNRQIVVFMDIVQFLKPKFVLMENVTDILRLDKASLARYALSRLVHMRYQARLGVMAAGCYGVPQFRLRVFLWGAHPRENLPQFPLPTHDVIVRYWPPPEFERNLVAFDEDRTADLAKAAVLGDAISDLPDVPSLETREEMPYKKLPETDFQKYIRSTKYEMTGSLSDECTRMRRLLYDHRPLPISGVNYLRICQIPKRKGANFRDLPGVIVGADNAVRRDKTKEQLLPSGEPLVPDYVFTFEQGKSKRPFARLWWDETVPTVLTFPYYQSQAALHPEQDRVLTIRECARLQGFPDYYRFSGTVKERYRQIGNAVPITVARALGYALGVACHKLSGDQPNMIVPPRFSTSTYLELTKALNPPVDLKASQHQPGSPC</sequence>
<dbReference type="CDD" id="cd18635">
    <property type="entry name" value="CD_CMT3_like"/>
    <property type="match status" value="1"/>
</dbReference>
<feature type="region of interest" description="Disordered" evidence="11">
    <location>
        <begin position="127"/>
        <end position="176"/>
    </location>
</feature>
<dbReference type="InterPro" id="IPR023780">
    <property type="entry name" value="Chromo_domain"/>
</dbReference>
<dbReference type="SMART" id="SM00298">
    <property type="entry name" value="CHROMO"/>
    <property type="match status" value="1"/>
</dbReference>
<dbReference type="InterPro" id="IPR029063">
    <property type="entry name" value="SAM-dependent_MTases_sf"/>
</dbReference>
<dbReference type="InParanoid" id="A0A059CJ59"/>
<evidence type="ECO:0000256" key="1">
    <source>
        <dbReference type="ARBA" id="ARBA00004123"/>
    </source>
</evidence>
<evidence type="ECO:0000256" key="8">
    <source>
        <dbReference type="PROSITE-ProRule" id="PRU01016"/>
    </source>
</evidence>
<evidence type="ECO:0000256" key="6">
    <source>
        <dbReference type="ARBA" id="ARBA00023242"/>
    </source>
</evidence>
<dbReference type="PANTHER" id="PTHR10629">
    <property type="entry name" value="CYTOSINE-SPECIFIC METHYLTRANSFERASE"/>
    <property type="match status" value="1"/>
</dbReference>
<dbReference type="GO" id="GO:0005634">
    <property type="term" value="C:nucleus"/>
    <property type="evidence" value="ECO:0000318"/>
    <property type="project" value="GO_Central"/>
</dbReference>
<evidence type="ECO:0000256" key="3">
    <source>
        <dbReference type="ARBA" id="ARBA00022679"/>
    </source>
</evidence>
<dbReference type="InterPro" id="IPR018117">
    <property type="entry name" value="C5_DNA_meth_AS"/>
</dbReference>
<reference evidence="14" key="1">
    <citation type="submission" date="2013-07" db="EMBL/GenBank/DDBJ databases">
        <title>The genome of Eucalyptus grandis.</title>
        <authorList>
            <person name="Schmutz J."/>
            <person name="Hayes R."/>
            <person name="Myburg A."/>
            <person name="Tuskan G."/>
            <person name="Grattapaglia D."/>
            <person name="Rokhsar D.S."/>
        </authorList>
    </citation>
    <scope>NUCLEOTIDE SEQUENCE</scope>
    <source>
        <tissue evidence="14">Leaf extractions</tissue>
    </source>
</reference>
<dbReference type="KEGG" id="egr:104442374"/>
<dbReference type="PROSITE" id="PS00094">
    <property type="entry name" value="C5_MTASE_1"/>
    <property type="match status" value="1"/>
</dbReference>
<evidence type="ECO:0000256" key="7">
    <source>
        <dbReference type="ARBA" id="ARBA00047422"/>
    </source>
</evidence>
<dbReference type="PROSITE" id="PS50013">
    <property type="entry name" value="CHROMO_2"/>
    <property type="match status" value="1"/>
</dbReference>
<keyword evidence="4 8" id="KW-0949">S-adenosyl-L-methionine</keyword>
<dbReference type="AlphaFoldDB" id="A0A059CJ59"/>
<keyword evidence="6" id="KW-0539">Nucleus</keyword>
<dbReference type="GO" id="GO:0032259">
    <property type="term" value="P:methylation"/>
    <property type="evidence" value="ECO:0007669"/>
    <property type="project" value="UniProtKB-KW"/>
</dbReference>
<protein>
    <recommendedName>
        <fullName evidence="10">Cytosine-specific methyltransferase</fullName>
        <ecNumber evidence="10">2.1.1.37</ecNumber>
    </recommendedName>
</protein>
<dbReference type="Gene3D" id="3.90.120.10">
    <property type="entry name" value="DNA Methylase, subunit A, domain 2"/>
    <property type="match status" value="1"/>
</dbReference>
<keyword evidence="3 8" id="KW-0808">Transferase</keyword>
<feature type="domain" description="Chromo" evidence="12">
    <location>
        <begin position="760"/>
        <end position="816"/>
    </location>
</feature>
<comment type="similarity">
    <text evidence="8 9">Belongs to the class I-like SAM-binding methyltransferase superfamily. C5-methyltransferase family.</text>
</comment>
<dbReference type="FunFam" id="3.90.120.10:FF:000003">
    <property type="entry name" value="DNA (cytosine-5)-methyltransferase 1"/>
    <property type="match status" value="1"/>
</dbReference>
<dbReference type="PRINTS" id="PR00105">
    <property type="entry name" value="C5METTRFRASE"/>
</dbReference>
<dbReference type="InterPro" id="IPR043151">
    <property type="entry name" value="BAH_sf"/>
</dbReference>
<evidence type="ECO:0000256" key="5">
    <source>
        <dbReference type="ARBA" id="ARBA00023125"/>
    </source>
</evidence>
<dbReference type="SMR" id="A0A059CJ59"/>
<accession>A0A059CJ59</accession>
<comment type="subcellular location">
    <subcellularLocation>
        <location evidence="1">Nucleus</location>
    </subcellularLocation>
</comment>
<dbReference type="STRING" id="71139.A0A059CJ59"/>
<dbReference type="EMBL" id="KK198756">
    <property type="protein sequence ID" value="KCW78468.1"/>
    <property type="molecule type" value="Genomic_DNA"/>
</dbReference>
<dbReference type="FunCoup" id="A0A059CJ59">
    <property type="interactions" value="275"/>
</dbReference>
<dbReference type="Gramene" id="KCW78468">
    <property type="protein sequence ID" value="KCW78468"/>
    <property type="gene ID" value="EUGRSUZ_D02616"/>
</dbReference>
<dbReference type="InterPro" id="IPR050390">
    <property type="entry name" value="C5-Methyltransferase"/>
</dbReference>
<keyword evidence="5" id="KW-0238">DNA-binding</keyword>
<dbReference type="InterPro" id="IPR031303">
    <property type="entry name" value="C5_meth_CS"/>
</dbReference>
<dbReference type="Gene3D" id="2.30.30.490">
    <property type="match status" value="1"/>
</dbReference>
<dbReference type="GO" id="GO:0003677">
    <property type="term" value="F:DNA binding"/>
    <property type="evidence" value="ECO:0000318"/>
    <property type="project" value="GO_Central"/>
</dbReference>
<dbReference type="InterPro" id="IPR016197">
    <property type="entry name" value="Chromo-like_dom_sf"/>
</dbReference>
<gene>
    <name evidence="14" type="ORF">EUGRSUZ_D02616</name>
</gene>
<dbReference type="PANTHER" id="PTHR10629:SF34">
    <property type="entry name" value="DNA (CYTOSINE-5)-METHYLTRANSFERASE CMT2"/>
    <property type="match status" value="1"/>
</dbReference>
<dbReference type="InterPro" id="IPR001525">
    <property type="entry name" value="C5_MeTfrase"/>
</dbReference>
<feature type="domain" description="BAH" evidence="13">
    <location>
        <begin position="494"/>
        <end position="609"/>
    </location>
</feature>
<feature type="compositionally biased region" description="Pro residues" evidence="11">
    <location>
        <begin position="28"/>
        <end position="37"/>
    </location>
</feature>
<dbReference type="PROSITE" id="PS00095">
    <property type="entry name" value="C5_MTASE_2"/>
    <property type="match status" value="1"/>
</dbReference>
<dbReference type="Gene3D" id="3.40.50.150">
    <property type="entry name" value="Vaccinia Virus protein VP39"/>
    <property type="match status" value="1"/>
</dbReference>